<reference evidence="1 2" key="1">
    <citation type="submission" date="2020-07" db="EMBL/GenBank/DDBJ databases">
        <title>Sequencing the genomes of 1000 actinobacteria strains.</title>
        <authorList>
            <person name="Klenk H.-P."/>
        </authorList>
    </citation>
    <scope>NUCLEOTIDE SEQUENCE [LARGE SCALE GENOMIC DNA]</scope>
    <source>
        <strain evidence="1 2">DSM 18248</strain>
    </source>
</reference>
<dbReference type="RefSeq" id="WP_179532134.1">
    <property type="nucleotide sequence ID" value="NZ_BAAAPP010000008.1"/>
</dbReference>
<evidence type="ECO:0008006" key="3">
    <source>
        <dbReference type="Google" id="ProtNLM"/>
    </source>
</evidence>
<name>A0A7Y9YFW0_9ACTN</name>
<dbReference type="AlphaFoldDB" id="A0A7Y9YFW0"/>
<gene>
    <name evidence="1" type="ORF">BKA05_002960</name>
</gene>
<evidence type="ECO:0000313" key="1">
    <source>
        <dbReference type="EMBL" id="NYI11445.1"/>
    </source>
</evidence>
<organism evidence="1 2">
    <name type="scientific">Nocardioides marinus</name>
    <dbReference type="NCBI Taxonomy" id="374514"/>
    <lineage>
        <taxon>Bacteria</taxon>
        <taxon>Bacillati</taxon>
        <taxon>Actinomycetota</taxon>
        <taxon>Actinomycetes</taxon>
        <taxon>Propionibacteriales</taxon>
        <taxon>Nocardioidaceae</taxon>
        <taxon>Nocardioides</taxon>
    </lineage>
</organism>
<dbReference type="Proteomes" id="UP000537326">
    <property type="component" value="Unassembled WGS sequence"/>
</dbReference>
<accession>A0A7Y9YFW0</accession>
<comment type="caution">
    <text evidence="1">The sequence shown here is derived from an EMBL/GenBank/DDBJ whole genome shotgun (WGS) entry which is preliminary data.</text>
</comment>
<dbReference type="EMBL" id="JACBZI010000001">
    <property type="protein sequence ID" value="NYI11445.1"/>
    <property type="molecule type" value="Genomic_DNA"/>
</dbReference>
<proteinExistence type="predicted"/>
<keyword evidence="2" id="KW-1185">Reference proteome</keyword>
<sequence length="218" mass="23140">MGTPRVVLATGVVVGLLVGTLAPAYAGDDRPPKVGRKNLPTVARVAQLYPVLEGGSRFTTRGGRQVLAHAADDCVGTSLVAMADRGTRVNYDTADEPVPADEDTPRVGGYRFASVAAAKAVVTALEEYAERCAGLHTDAEDHTAELTRLDDPAHGDQAVALRVDVTWPDDGDGGGYQSLQLVVRDGRSLSETVVRRVEGVPDLDTALALSRVAWRRLR</sequence>
<evidence type="ECO:0000313" key="2">
    <source>
        <dbReference type="Proteomes" id="UP000537326"/>
    </source>
</evidence>
<protein>
    <recommendedName>
        <fullName evidence="3">PknH-like extracellular domain-containing protein</fullName>
    </recommendedName>
</protein>